<dbReference type="InterPro" id="IPR043129">
    <property type="entry name" value="ATPase_NBD"/>
</dbReference>
<proteinExistence type="inferred from homology"/>
<reference evidence="4 5" key="1">
    <citation type="submission" date="2017-03" db="EMBL/GenBank/DDBJ databases">
        <authorList>
            <person name="Afonso C.L."/>
            <person name="Miller P.J."/>
            <person name="Scott M.A."/>
            <person name="Spackman E."/>
            <person name="Goraichik I."/>
            <person name="Dimitrov K.M."/>
            <person name="Suarez D.L."/>
            <person name="Swayne D.E."/>
        </authorList>
    </citation>
    <scope>NUCLEOTIDE SEQUENCE [LARGE SCALE GENOMIC DNA]</scope>
    <source>
        <strain evidence="4 5">CECT 7023</strain>
    </source>
</reference>
<dbReference type="InterPro" id="IPR018181">
    <property type="entry name" value="Heat_shock_70_CS"/>
</dbReference>
<dbReference type="PANTHER" id="PTHR42749:SF1">
    <property type="entry name" value="CELL SHAPE-DETERMINING PROTEIN MREB"/>
    <property type="match status" value="1"/>
</dbReference>
<organism evidence="4 5">
    <name type="scientific">Roseisalinus antarcticus</name>
    <dbReference type="NCBI Taxonomy" id="254357"/>
    <lineage>
        <taxon>Bacteria</taxon>
        <taxon>Pseudomonadati</taxon>
        <taxon>Pseudomonadota</taxon>
        <taxon>Alphaproteobacteria</taxon>
        <taxon>Rhodobacterales</taxon>
        <taxon>Roseobacteraceae</taxon>
        <taxon>Roseisalinus</taxon>
    </lineage>
</organism>
<sequence>MGATLAVDFGTSNTAAAVMAAGRPFVIPLDRGEDTLPTAVFLDFGRRETLFGHDAVSALIDGREGRFMRALKSVLGTPLMHERRQFLQERLTLVEIIARFLAAVKARAEAACGLSFSAALSGRPVQFHPDPARDARALQDLREAYLTAGFETVDFLPEPEAAALAAGPSEGLGLIVDIGGGTSDFTVFAREGAETRILASHGIRLGGTDFDKALSLNHVMPLLGKDSLIKAELGSQTHPAPAALFNDLASWEKIAFLYGGETTRTVARMARLAVEPEKFARLSEVLEMHLGHDVAFAVERGKIGANRAGGNGRIDLGLVEKGLGISLPESTLASELAGAAQQIAAAAEETLHQAHVAPDRIDRVICVGGSSLLAPVSGAVRDRLPGAEMVFASAFTAIVDGLAIAAAAQDI</sequence>
<evidence type="ECO:0000256" key="1">
    <source>
        <dbReference type="ARBA" id="ARBA00007381"/>
    </source>
</evidence>
<dbReference type="GO" id="GO:0140662">
    <property type="term" value="F:ATP-dependent protein folding chaperone"/>
    <property type="evidence" value="ECO:0007669"/>
    <property type="project" value="InterPro"/>
</dbReference>
<evidence type="ECO:0000313" key="4">
    <source>
        <dbReference type="EMBL" id="SLN48218.1"/>
    </source>
</evidence>
<comment type="similarity">
    <text evidence="1">Belongs to the heat shock protein 70 family.</text>
</comment>
<evidence type="ECO:0000313" key="5">
    <source>
        <dbReference type="Proteomes" id="UP000193900"/>
    </source>
</evidence>
<dbReference type="Gene3D" id="3.30.420.40">
    <property type="match status" value="4"/>
</dbReference>
<dbReference type="AlphaFoldDB" id="A0A1Y5SVZ1"/>
<protein>
    <submittedName>
        <fullName evidence="4">Chaperone protein DnaK</fullName>
    </submittedName>
</protein>
<gene>
    <name evidence="4" type="primary">dnaK_2</name>
    <name evidence="4" type="ORF">ROA7023_02077</name>
</gene>
<dbReference type="Gene3D" id="3.90.640.10">
    <property type="entry name" value="Actin, Chain A, domain 4"/>
    <property type="match status" value="2"/>
</dbReference>
<dbReference type="InterPro" id="IPR013126">
    <property type="entry name" value="Hsp_70_fam"/>
</dbReference>
<keyword evidence="3" id="KW-0067">ATP-binding</keyword>
<keyword evidence="5" id="KW-1185">Reference proteome</keyword>
<dbReference type="SUPFAM" id="SSF53067">
    <property type="entry name" value="Actin-like ATPase domain"/>
    <property type="match status" value="2"/>
</dbReference>
<dbReference type="EMBL" id="FWFZ01000008">
    <property type="protein sequence ID" value="SLN48218.1"/>
    <property type="molecule type" value="Genomic_DNA"/>
</dbReference>
<accession>A0A1Y5SVZ1</accession>
<dbReference type="PROSITE" id="PS00329">
    <property type="entry name" value="HSP70_2"/>
    <property type="match status" value="1"/>
</dbReference>
<evidence type="ECO:0000256" key="3">
    <source>
        <dbReference type="ARBA" id="ARBA00022840"/>
    </source>
</evidence>
<keyword evidence="2" id="KW-0547">Nucleotide-binding</keyword>
<dbReference type="GO" id="GO:0005524">
    <property type="term" value="F:ATP binding"/>
    <property type="evidence" value="ECO:0007669"/>
    <property type="project" value="UniProtKB-KW"/>
</dbReference>
<dbReference type="PANTHER" id="PTHR42749">
    <property type="entry name" value="CELL SHAPE-DETERMINING PROTEIN MREB"/>
    <property type="match status" value="1"/>
</dbReference>
<evidence type="ECO:0000256" key="2">
    <source>
        <dbReference type="ARBA" id="ARBA00022741"/>
    </source>
</evidence>
<dbReference type="Proteomes" id="UP000193900">
    <property type="component" value="Unassembled WGS sequence"/>
</dbReference>
<dbReference type="RefSeq" id="WP_085878923.1">
    <property type="nucleotide sequence ID" value="NZ_FWFZ01000008.1"/>
</dbReference>
<name>A0A1Y5SVZ1_9RHOB</name>
<dbReference type="Pfam" id="PF00012">
    <property type="entry name" value="HSP70"/>
    <property type="match status" value="1"/>
</dbReference>
<dbReference type="OrthoDB" id="9807934at2"/>